<gene>
    <name evidence="1" type="ORF">CAUJ_LOCUS488</name>
</gene>
<dbReference type="OrthoDB" id="428346at2759"/>
<dbReference type="SUPFAM" id="SSF53335">
    <property type="entry name" value="S-adenosyl-L-methionine-dependent methyltransferases"/>
    <property type="match status" value="1"/>
</dbReference>
<dbReference type="AlphaFoldDB" id="A0A8S1GN39"/>
<evidence type="ECO:0000313" key="2">
    <source>
        <dbReference type="Proteomes" id="UP000835052"/>
    </source>
</evidence>
<reference evidence="1" key="1">
    <citation type="submission" date="2020-10" db="EMBL/GenBank/DDBJ databases">
        <authorList>
            <person name="Kikuchi T."/>
        </authorList>
    </citation>
    <scope>NUCLEOTIDE SEQUENCE</scope>
    <source>
        <strain evidence="1">NKZ352</strain>
    </source>
</reference>
<dbReference type="InterPro" id="IPR004951">
    <property type="entry name" value="DUF268_CAE_spp"/>
</dbReference>
<dbReference type="Proteomes" id="UP000835052">
    <property type="component" value="Unassembled WGS sequence"/>
</dbReference>
<organism evidence="1 2">
    <name type="scientific">Caenorhabditis auriculariae</name>
    <dbReference type="NCBI Taxonomy" id="2777116"/>
    <lineage>
        <taxon>Eukaryota</taxon>
        <taxon>Metazoa</taxon>
        <taxon>Ecdysozoa</taxon>
        <taxon>Nematoda</taxon>
        <taxon>Chromadorea</taxon>
        <taxon>Rhabditida</taxon>
        <taxon>Rhabditina</taxon>
        <taxon>Rhabditomorpha</taxon>
        <taxon>Rhabditoidea</taxon>
        <taxon>Rhabditidae</taxon>
        <taxon>Peloderinae</taxon>
        <taxon>Caenorhabditis</taxon>
    </lineage>
</organism>
<sequence>MLQRKLRQPVALICILLVILGLYYSNIRWSGRTQSSDPRLHTSFVKTHKGSFSYAELEEAVFRPLGYRIREARPVIPSLEFVSEPTCHQAFNEYVETSKNDTNGIPPARIPDKLLSSFDLNGYSFISYRYSNDKSAGGPIMWSDMKSWLAKSDRDLEYAGYSGFSASLNSAMSHFGVASKTGLIVGSLSPWAETMALKLGAKKVVTVEYSKISIDETMRERMEAVLAPTLAENWQKYAGQFDFAASFSSIEHSGLGRFGDPLDPIGDFREMTKVRCLLKPGGLFYFAVPYGLDGIVFNLHRIYGPVRLAFMFAGFEWVTTFVKESKLPVNLTAADFDLPHPNEIQKTIVLRKI</sequence>
<proteinExistence type="predicted"/>
<evidence type="ECO:0008006" key="3">
    <source>
        <dbReference type="Google" id="ProtNLM"/>
    </source>
</evidence>
<keyword evidence="2" id="KW-1185">Reference proteome</keyword>
<accession>A0A8S1GN39</accession>
<dbReference type="Pfam" id="PF03269">
    <property type="entry name" value="DUF268"/>
    <property type="match status" value="1"/>
</dbReference>
<dbReference type="EMBL" id="CAJGYM010000001">
    <property type="protein sequence ID" value="CAD6184569.1"/>
    <property type="molecule type" value="Genomic_DNA"/>
</dbReference>
<comment type="caution">
    <text evidence="1">The sequence shown here is derived from an EMBL/GenBank/DDBJ whole genome shotgun (WGS) entry which is preliminary data.</text>
</comment>
<protein>
    <recommendedName>
        <fullName evidence="3">DUF268 domain-containing protein</fullName>
    </recommendedName>
</protein>
<dbReference type="InterPro" id="IPR029063">
    <property type="entry name" value="SAM-dependent_MTases_sf"/>
</dbReference>
<dbReference type="Gene3D" id="3.40.50.150">
    <property type="entry name" value="Vaccinia Virus protein VP39"/>
    <property type="match status" value="1"/>
</dbReference>
<name>A0A8S1GN39_9PELO</name>
<evidence type="ECO:0000313" key="1">
    <source>
        <dbReference type="EMBL" id="CAD6184569.1"/>
    </source>
</evidence>